<dbReference type="SUPFAM" id="SSF52402">
    <property type="entry name" value="Adenine nucleotide alpha hydrolases-like"/>
    <property type="match status" value="1"/>
</dbReference>
<dbReference type="PRINTS" id="PR01438">
    <property type="entry name" value="UNVRSLSTRESS"/>
</dbReference>
<dbReference type="EMBL" id="FPAI01000023">
    <property type="protein sequence ID" value="SFS97990.1"/>
    <property type="molecule type" value="Genomic_DNA"/>
</dbReference>
<name>A0A1I6U972_9BACI</name>
<dbReference type="PIRSF" id="PIRSF006276">
    <property type="entry name" value="UspA"/>
    <property type="match status" value="1"/>
</dbReference>
<accession>A0A1I6U972</accession>
<keyword evidence="2" id="KW-0963">Cytoplasm</keyword>
<dbReference type="Proteomes" id="UP000199139">
    <property type="component" value="Unassembled WGS sequence"/>
</dbReference>
<dbReference type="PANTHER" id="PTHR46268">
    <property type="entry name" value="STRESS RESPONSE PROTEIN NHAX"/>
    <property type="match status" value="1"/>
</dbReference>
<dbReference type="CDD" id="cd00293">
    <property type="entry name" value="USP-like"/>
    <property type="match status" value="1"/>
</dbReference>
<comment type="similarity">
    <text evidence="1 2">Belongs to the universal stress protein A family.</text>
</comment>
<dbReference type="AlphaFoldDB" id="A0A1I6U972"/>
<reference evidence="4 7" key="2">
    <citation type="submission" date="2019-07" db="EMBL/GenBank/DDBJ databases">
        <title>Whole genome shotgun sequence of Halolactibacillus miurensis NBRC 100873.</title>
        <authorList>
            <person name="Hosoyama A."/>
            <person name="Uohara A."/>
            <person name="Ohji S."/>
            <person name="Ichikawa N."/>
        </authorList>
    </citation>
    <scope>NUCLEOTIDE SEQUENCE [LARGE SCALE GENOMIC DNA]</scope>
    <source>
        <strain evidence="4 7">NBRC 100873</strain>
    </source>
</reference>
<dbReference type="RefSeq" id="WP_062320996.1">
    <property type="nucleotide sequence ID" value="NZ_BJWJ01000022.1"/>
</dbReference>
<evidence type="ECO:0000256" key="1">
    <source>
        <dbReference type="ARBA" id="ARBA00008791"/>
    </source>
</evidence>
<dbReference type="STRING" id="306541.SAMN05421668_12330"/>
<evidence type="ECO:0000313" key="5">
    <source>
        <dbReference type="EMBL" id="SFS97990.1"/>
    </source>
</evidence>
<dbReference type="Proteomes" id="UP000321773">
    <property type="component" value="Unassembled WGS sequence"/>
</dbReference>
<comment type="subcellular location">
    <subcellularLocation>
        <location evidence="2">Cytoplasm</location>
    </subcellularLocation>
</comment>
<feature type="domain" description="UspA" evidence="3">
    <location>
        <begin position="5"/>
        <end position="145"/>
    </location>
</feature>
<evidence type="ECO:0000256" key="2">
    <source>
        <dbReference type="PIRNR" id="PIRNR006276"/>
    </source>
</evidence>
<evidence type="ECO:0000259" key="3">
    <source>
        <dbReference type="Pfam" id="PF00582"/>
    </source>
</evidence>
<gene>
    <name evidence="4" type="ORF">HMI01_20290</name>
    <name evidence="5" type="ORF">SAMN05421668_12330</name>
</gene>
<organism evidence="5 6">
    <name type="scientific">Halolactibacillus miurensis</name>
    <dbReference type="NCBI Taxonomy" id="306541"/>
    <lineage>
        <taxon>Bacteria</taxon>
        <taxon>Bacillati</taxon>
        <taxon>Bacillota</taxon>
        <taxon>Bacilli</taxon>
        <taxon>Bacillales</taxon>
        <taxon>Bacillaceae</taxon>
        <taxon>Halolactibacillus</taxon>
    </lineage>
</organism>
<evidence type="ECO:0000313" key="6">
    <source>
        <dbReference type="Proteomes" id="UP000199139"/>
    </source>
</evidence>
<dbReference type="InterPro" id="IPR014729">
    <property type="entry name" value="Rossmann-like_a/b/a_fold"/>
</dbReference>
<protein>
    <recommendedName>
        <fullName evidence="2">Universal stress protein</fullName>
    </recommendedName>
</protein>
<dbReference type="OrthoDB" id="9789668at2"/>
<keyword evidence="7" id="KW-1185">Reference proteome</keyword>
<evidence type="ECO:0000313" key="7">
    <source>
        <dbReference type="Proteomes" id="UP000321773"/>
    </source>
</evidence>
<dbReference type="Gene3D" id="3.40.50.620">
    <property type="entry name" value="HUPs"/>
    <property type="match status" value="1"/>
</dbReference>
<dbReference type="InterPro" id="IPR006016">
    <property type="entry name" value="UspA"/>
</dbReference>
<dbReference type="GO" id="GO:0005737">
    <property type="term" value="C:cytoplasm"/>
    <property type="evidence" value="ECO:0007669"/>
    <property type="project" value="UniProtKB-SubCell"/>
</dbReference>
<reference evidence="5 6" key="1">
    <citation type="submission" date="2016-10" db="EMBL/GenBank/DDBJ databases">
        <authorList>
            <person name="de Groot N.N."/>
        </authorList>
    </citation>
    <scope>NUCLEOTIDE SEQUENCE [LARGE SCALE GENOMIC DNA]</scope>
    <source>
        <strain evidence="5 6">DSM 17074</strain>
    </source>
</reference>
<proteinExistence type="inferred from homology"/>
<evidence type="ECO:0000313" key="4">
    <source>
        <dbReference type="EMBL" id="GEM05041.1"/>
    </source>
</evidence>
<dbReference type="EMBL" id="BJWJ01000022">
    <property type="protein sequence ID" value="GEM05041.1"/>
    <property type="molecule type" value="Genomic_DNA"/>
</dbReference>
<dbReference type="InterPro" id="IPR006015">
    <property type="entry name" value="Universal_stress_UspA"/>
</dbReference>
<dbReference type="PANTHER" id="PTHR46268:SF6">
    <property type="entry name" value="UNIVERSAL STRESS PROTEIN UP12"/>
    <property type="match status" value="1"/>
</dbReference>
<dbReference type="Pfam" id="PF00582">
    <property type="entry name" value="Usp"/>
    <property type="match status" value="1"/>
</dbReference>
<sequence>MPAEEYKRIVIAVDGSQASLKAFKKAVQVAKRNDGDLIIAHVVDTKTISTAETYDQSMINRSESYASKLLNDYKQQAEKAGVRKVETHIDYGSPKVRIPKYVAKSFNADLIMCGATGLNAVERFLIGSVSENIVRYAPCDVLVVRTDDEVDEEE</sequence>